<dbReference type="SUPFAM" id="SSF47336">
    <property type="entry name" value="ACP-like"/>
    <property type="match status" value="1"/>
</dbReference>
<dbReference type="InterPro" id="IPR010071">
    <property type="entry name" value="AA_adenyl_dom"/>
</dbReference>
<dbReference type="SMART" id="SM00823">
    <property type="entry name" value="PKS_PP"/>
    <property type="match status" value="1"/>
</dbReference>
<dbReference type="SUPFAM" id="SSF52777">
    <property type="entry name" value="CoA-dependent acyltransferases"/>
    <property type="match status" value="2"/>
</dbReference>
<dbReference type="InterPro" id="IPR042099">
    <property type="entry name" value="ANL_N_sf"/>
</dbReference>
<dbReference type="GO" id="GO:0005737">
    <property type="term" value="C:cytoplasm"/>
    <property type="evidence" value="ECO:0007669"/>
    <property type="project" value="TreeGrafter"/>
</dbReference>
<dbReference type="InterPro" id="IPR020806">
    <property type="entry name" value="PKS_PP-bd"/>
</dbReference>
<dbReference type="PANTHER" id="PTHR45527:SF1">
    <property type="entry name" value="FATTY ACID SYNTHASE"/>
    <property type="match status" value="1"/>
</dbReference>
<dbReference type="InterPro" id="IPR023213">
    <property type="entry name" value="CAT-like_dom_sf"/>
</dbReference>
<dbReference type="Gene3D" id="3.40.50.12780">
    <property type="entry name" value="N-terminal domain of ligase-like"/>
    <property type="match status" value="1"/>
</dbReference>
<dbReference type="PROSITE" id="PS00455">
    <property type="entry name" value="AMP_BINDING"/>
    <property type="match status" value="1"/>
</dbReference>
<protein>
    <recommendedName>
        <fullName evidence="4">Carrier domain-containing protein</fullName>
    </recommendedName>
</protein>
<dbReference type="PANTHER" id="PTHR45527">
    <property type="entry name" value="NONRIBOSOMAL PEPTIDE SYNTHETASE"/>
    <property type="match status" value="1"/>
</dbReference>
<evidence type="ECO:0000313" key="5">
    <source>
        <dbReference type="EMBL" id="GHE06681.1"/>
    </source>
</evidence>
<dbReference type="Pfam" id="PF00550">
    <property type="entry name" value="PP-binding"/>
    <property type="match status" value="1"/>
</dbReference>
<dbReference type="Pfam" id="PF00668">
    <property type="entry name" value="Condensation"/>
    <property type="match status" value="1"/>
</dbReference>
<keyword evidence="6" id="KW-1185">Reference proteome</keyword>
<dbReference type="InterPro" id="IPR020845">
    <property type="entry name" value="AMP-binding_CS"/>
</dbReference>
<organism evidence="5 6">
    <name type="scientific">Streptomyces alanosinicus</name>
    <dbReference type="NCBI Taxonomy" id="68171"/>
    <lineage>
        <taxon>Bacteria</taxon>
        <taxon>Bacillati</taxon>
        <taxon>Actinomycetota</taxon>
        <taxon>Actinomycetes</taxon>
        <taxon>Kitasatosporales</taxon>
        <taxon>Streptomycetaceae</taxon>
        <taxon>Streptomyces</taxon>
    </lineage>
</organism>
<dbReference type="InterPro" id="IPR001242">
    <property type="entry name" value="Condensation_dom"/>
</dbReference>
<reference evidence="5" key="2">
    <citation type="submission" date="2020-09" db="EMBL/GenBank/DDBJ databases">
        <authorList>
            <person name="Sun Q."/>
            <person name="Ohkuma M."/>
        </authorList>
    </citation>
    <scope>NUCLEOTIDE SEQUENCE</scope>
    <source>
        <strain evidence="5">JCM 4714</strain>
    </source>
</reference>
<evidence type="ECO:0000313" key="6">
    <source>
        <dbReference type="Proteomes" id="UP000655443"/>
    </source>
</evidence>
<dbReference type="InterPro" id="IPR036736">
    <property type="entry name" value="ACP-like_sf"/>
</dbReference>
<name>A0A918YKW3_9ACTN</name>
<dbReference type="GO" id="GO:0017000">
    <property type="term" value="P:antibiotic biosynthetic process"/>
    <property type="evidence" value="ECO:0007669"/>
    <property type="project" value="UniProtKB-ARBA"/>
</dbReference>
<comment type="caution">
    <text evidence="5">The sequence shown here is derived from an EMBL/GenBank/DDBJ whole genome shotgun (WGS) entry which is preliminary data.</text>
</comment>
<keyword evidence="3" id="KW-0597">Phosphoprotein</keyword>
<dbReference type="InterPro" id="IPR009081">
    <property type="entry name" value="PP-bd_ACP"/>
</dbReference>
<dbReference type="AlphaFoldDB" id="A0A918YKW3"/>
<dbReference type="GO" id="GO:0031177">
    <property type="term" value="F:phosphopantetheine binding"/>
    <property type="evidence" value="ECO:0007669"/>
    <property type="project" value="InterPro"/>
</dbReference>
<gene>
    <name evidence="5" type="ORF">GCM10010339_48490</name>
</gene>
<feature type="domain" description="Carrier" evidence="4">
    <location>
        <begin position="509"/>
        <end position="583"/>
    </location>
</feature>
<dbReference type="EMBL" id="BMVG01000012">
    <property type="protein sequence ID" value="GHE06681.1"/>
    <property type="molecule type" value="Genomic_DNA"/>
</dbReference>
<dbReference type="Gene3D" id="3.30.559.10">
    <property type="entry name" value="Chloramphenicol acetyltransferase-like domain"/>
    <property type="match status" value="1"/>
</dbReference>
<dbReference type="CDD" id="cd05930">
    <property type="entry name" value="A_NRPS"/>
    <property type="match status" value="1"/>
</dbReference>
<accession>A0A918YKW3</accession>
<evidence type="ECO:0000256" key="3">
    <source>
        <dbReference type="ARBA" id="ARBA00022553"/>
    </source>
</evidence>
<dbReference type="Pfam" id="PF00501">
    <property type="entry name" value="AMP-binding"/>
    <property type="match status" value="1"/>
</dbReference>
<dbReference type="Gene3D" id="1.10.1200.10">
    <property type="entry name" value="ACP-like"/>
    <property type="match status" value="1"/>
</dbReference>
<dbReference type="Gene3D" id="3.30.559.30">
    <property type="entry name" value="Nonribosomal peptide synthetase, condensation domain"/>
    <property type="match status" value="1"/>
</dbReference>
<dbReference type="InterPro" id="IPR000873">
    <property type="entry name" value="AMP-dep_synth/lig_dom"/>
</dbReference>
<dbReference type="Proteomes" id="UP000655443">
    <property type="component" value="Unassembled WGS sequence"/>
</dbReference>
<dbReference type="NCBIfam" id="TIGR01733">
    <property type="entry name" value="AA-adenyl-dom"/>
    <property type="match status" value="1"/>
</dbReference>
<dbReference type="InterPro" id="IPR025110">
    <property type="entry name" value="AMP-bd_C"/>
</dbReference>
<dbReference type="GO" id="GO:0008610">
    <property type="term" value="P:lipid biosynthetic process"/>
    <property type="evidence" value="ECO:0007669"/>
    <property type="project" value="UniProtKB-ARBA"/>
</dbReference>
<dbReference type="Gene3D" id="3.30.300.30">
    <property type="match status" value="1"/>
</dbReference>
<evidence type="ECO:0000256" key="2">
    <source>
        <dbReference type="ARBA" id="ARBA00022450"/>
    </source>
</evidence>
<dbReference type="Pfam" id="PF13193">
    <property type="entry name" value="AMP-binding_C"/>
    <property type="match status" value="1"/>
</dbReference>
<dbReference type="GO" id="GO:0003824">
    <property type="term" value="F:catalytic activity"/>
    <property type="evidence" value="ECO:0007669"/>
    <property type="project" value="InterPro"/>
</dbReference>
<reference evidence="5" key="1">
    <citation type="journal article" date="2014" name="Int. J. Syst. Evol. Microbiol.">
        <title>Complete genome sequence of Corynebacterium casei LMG S-19264T (=DSM 44701T), isolated from a smear-ripened cheese.</title>
        <authorList>
            <consortium name="US DOE Joint Genome Institute (JGI-PGF)"/>
            <person name="Walter F."/>
            <person name="Albersmeier A."/>
            <person name="Kalinowski J."/>
            <person name="Ruckert C."/>
        </authorList>
    </citation>
    <scope>NUCLEOTIDE SEQUENCE</scope>
    <source>
        <strain evidence="5">JCM 4714</strain>
    </source>
</reference>
<evidence type="ECO:0000256" key="1">
    <source>
        <dbReference type="ARBA" id="ARBA00001957"/>
    </source>
</evidence>
<dbReference type="RefSeq" id="WP_189955697.1">
    <property type="nucleotide sequence ID" value="NZ_BMVG01000012.1"/>
</dbReference>
<evidence type="ECO:0000259" key="4">
    <source>
        <dbReference type="PROSITE" id="PS50075"/>
    </source>
</evidence>
<dbReference type="InterPro" id="IPR045851">
    <property type="entry name" value="AMP-bd_C_sf"/>
</dbReference>
<dbReference type="GO" id="GO:0044550">
    <property type="term" value="P:secondary metabolite biosynthetic process"/>
    <property type="evidence" value="ECO:0007669"/>
    <property type="project" value="TreeGrafter"/>
</dbReference>
<comment type="cofactor">
    <cofactor evidence="1">
        <name>pantetheine 4'-phosphate</name>
        <dbReference type="ChEBI" id="CHEBI:47942"/>
    </cofactor>
</comment>
<sequence>MTAVREAVARFAEETPQAPAVRLGTDELGYAALDRRSRAITARLRKRGISEGDRVVVHMARGLSLLPTVLGVSGAGAAFVPVDARTPARRVRWIAEDCRAALAVTDRSTEANLRGLTGVPSLRADDLLDDIEEPRRHPEDRSTGLAYVLYTSGSTGTPKGVAVRTDAMTEYLDWARTAYQMADGTGAPLFTSIGFDATLTTLLGPLLAGRTVTVVPEDGGDELFQLADLLRGEPDFSFLKATPQHVDLLADILGSTALGRATRRLIVGGDALRARTVRRWHQVCPSVPVVNEYGPTETVVGCTAFTVTPDEVSTLPDDVPIGDAIGATRIYLLSEAGEPVPPGGTGEIFVGGPSAQNVYLGRPGLTAERFLPDPWGSPGSRMYRTGDLGRYDSAGRLVYRGRTDDQVKIRGIRLELGEVEAGITACSGVADACVVSWRDDDGTAVLGAVVVGQDTDTVLAELRERLPAHAIPQRLVRLAAVPLNRHGKADRAAVTDTLRAESGAAAGAAGDDEVQKLVARTMAEVLGCPDLAPDDDFFGRGGDSMLSIRLVAKLRNAGFALYPRDVVAAPTPALLAAVLSPEPENEPGPRVPTAGETVELTPVQRQFFSLDLPNPSHWNQNVLIRVEAGLPWSRFETAARSAFAGRDVLQYRYRRTADGWQQTYVGGAPAVTVEEVVPTATGADPLDGAVRAANATLDIGDGPLAKAVLIRGPEADHVLLVAHHLVVDAVSWTILLDDLVTSYRLGAEDPARTKRVPARGGDFARWAAALGEFARRPEVSARRSAWDGIPAPSTGGLGGPAIAAAPDDYAFERRRPGGLDSEETRRVERAGEAGNLKLQEVLLAAAARALSEVFGDDVLRLDVESHGRTDGLGELDVSRTMGWFTSVFPVALSGGQALSELLDRARRALREQPWDGIDFGISRPGPHGEGPDRSPVLFNFLGRTERTVAADLGWTLVDPPLGVQVPPAGRRPYPLELQARVVDGALTWHWVHGRHQAAETVDKLSGRLREALLACAEELDRSRTLQFEASGLPADELGALLAGFGHSGESDGGESR</sequence>
<proteinExistence type="predicted"/>
<dbReference type="SUPFAM" id="SSF56801">
    <property type="entry name" value="Acetyl-CoA synthetase-like"/>
    <property type="match status" value="1"/>
</dbReference>
<dbReference type="GO" id="GO:0043041">
    <property type="term" value="P:amino acid activation for nonribosomal peptide biosynthetic process"/>
    <property type="evidence" value="ECO:0007669"/>
    <property type="project" value="TreeGrafter"/>
</dbReference>
<dbReference type="PROSITE" id="PS50075">
    <property type="entry name" value="CARRIER"/>
    <property type="match status" value="1"/>
</dbReference>
<keyword evidence="2" id="KW-0596">Phosphopantetheine</keyword>